<accession>A0ABT0Y2X2</accession>
<evidence type="ECO:0000313" key="2">
    <source>
        <dbReference type="Proteomes" id="UP001523216"/>
    </source>
</evidence>
<dbReference type="EMBL" id="JAMQOL010000031">
    <property type="protein sequence ID" value="MCM4080392.1"/>
    <property type="molecule type" value="Genomic_DNA"/>
</dbReference>
<dbReference type="Proteomes" id="UP001523216">
    <property type="component" value="Unassembled WGS sequence"/>
</dbReference>
<dbReference type="Pfam" id="PF13376">
    <property type="entry name" value="OmdA"/>
    <property type="match status" value="1"/>
</dbReference>
<dbReference type="RefSeq" id="WP_251800182.1">
    <property type="nucleotide sequence ID" value="NZ_JAMQOL010000031.1"/>
</dbReference>
<evidence type="ECO:0000313" key="1">
    <source>
        <dbReference type="EMBL" id="MCM4080392.1"/>
    </source>
</evidence>
<keyword evidence="2" id="KW-1185">Reference proteome</keyword>
<comment type="caution">
    <text evidence="1">The sequence shown here is derived from an EMBL/GenBank/DDBJ whole genome shotgun (WGS) entry which is preliminary data.</text>
</comment>
<reference evidence="1 2" key="1">
    <citation type="submission" date="2022-06" db="EMBL/GenBank/DDBJ databases">
        <title>Actinoplanes abujensis sp. nov., isolated from Nigerian arid soil.</title>
        <authorList>
            <person name="Ding P."/>
        </authorList>
    </citation>
    <scope>NUCLEOTIDE SEQUENCE [LARGE SCALE GENOMIC DNA]</scope>
    <source>
        <strain evidence="2">TRM88002</strain>
    </source>
</reference>
<protein>
    <submittedName>
        <fullName evidence="1">YdeI/OmpD-associated family protein</fullName>
    </submittedName>
</protein>
<gene>
    <name evidence="1" type="ORF">LXN57_22685</name>
</gene>
<name>A0ABT0Y2X2_9ACTN</name>
<proteinExistence type="predicted"/>
<sequence>MAAEFFDTPSELRAWFEQHHETAPELFVGYWKKGSGRTGITHPQAIEQALCFGWIDSVGRTIDDRRYQVRFTPRRKGSVWSAINVAKIAELTEAGLMHPAGRRAFEQRKPDRVAVYSYEQPADAVLDDSQTARFLADDAAWQWFSAQSPSYRRAAVHWVVSAKRADTRERRLAQLIADSAAGRKVPPLTPR</sequence>
<organism evidence="1 2">
    <name type="scientific">Paractinoplanes hotanensis</name>
    <dbReference type="NCBI Taxonomy" id="2906497"/>
    <lineage>
        <taxon>Bacteria</taxon>
        <taxon>Bacillati</taxon>
        <taxon>Actinomycetota</taxon>
        <taxon>Actinomycetes</taxon>
        <taxon>Micromonosporales</taxon>
        <taxon>Micromonosporaceae</taxon>
        <taxon>Paractinoplanes</taxon>
    </lineage>
</organism>